<keyword evidence="3" id="KW-1185">Reference proteome</keyword>
<keyword evidence="1" id="KW-0472">Membrane</keyword>
<feature type="transmembrane region" description="Helical" evidence="1">
    <location>
        <begin position="6"/>
        <end position="28"/>
    </location>
</feature>
<organism evidence="2 3">
    <name type="scientific">Lapidilactobacillus gannanensis</name>
    <dbReference type="NCBI Taxonomy" id="2486002"/>
    <lineage>
        <taxon>Bacteria</taxon>
        <taxon>Bacillati</taxon>
        <taxon>Bacillota</taxon>
        <taxon>Bacilli</taxon>
        <taxon>Lactobacillales</taxon>
        <taxon>Lactobacillaceae</taxon>
        <taxon>Lapidilactobacillus</taxon>
    </lineage>
</organism>
<dbReference type="EMBL" id="JBHTOH010000020">
    <property type="protein sequence ID" value="MFD1410644.1"/>
    <property type="molecule type" value="Genomic_DNA"/>
</dbReference>
<sequence>MSVKDALQLMFIAGEFVIHLITLVVILIKFRSKK</sequence>
<dbReference type="Proteomes" id="UP001597191">
    <property type="component" value="Unassembled WGS sequence"/>
</dbReference>
<comment type="caution">
    <text evidence="2">The sequence shown here is derived from an EMBL/GenBank/DDBJ whole genome shotgun (WGS) entry which is preliminary data.</text>
</comment>
<name>A0ABW4BL28_9LACO</name>
<gene>
    <name evidence="2" type="ORF">ACFQ4R_03315</name>
</gene>
<evidence type="ECO:0000256" key="1">
    <source>
        <dbReference type="SAM" id="Phobius"/>
    </source>
</evidence>
<evidence type="ECO:0000313" key="2">
    <source>
        <dbReference type="EMBL" id="MFD1410644.1"/>
    </source>
</evidence>
<proteinExistence type="predicted"/>
<dbReference type="RefSeq" id="WP_125767138.1">
    <property type="nucleotide sequence ID" value="NZ_JBHTOH010000020.1"/>
</dbReference>
<dbReference type="InterPro" id="IPR031616">
    <property type="entry name" value="BsrE-like"/>
</dbReference>
<protein>
    <submittedName>
        <fullName evidence="2">Holin-like toxin</fullName>
    </submittedName>
</protein>
<reference evidence="3" key="1">
    <citation type="journal article" date="2019" name="Int. J. Syst. Evol. Microbiol.">
        <title>The Global Catalogue of Microorganisms (GCM) 10K type strain sequencing project: providing services to taxonomists for standard genome sequencing and annotation.</title>
        <authorList>
            <consortium name="The Broad Institute Genomics Platform"/>
            <consortium name="The Broad Institute Genome Sequencing Center for Infectious Disease"/>
            <person name="Wu L."/>
            <person name="Ma J."/>
        </authorList>
    </citation>
    <scope>NUCLEOTIDE SEQUENCE [LARGE SCALE GENOMIC DNA]</scope>
    <source>
        <strain evidence="3">CCM 8937</strain>
    </source>
</reference>
<dbReference type="Pfam" id="PF16935">
    <property type="entry name" value="Hol_Tox"/>
    <property type="match status" value="1"/>
</dbReference>
<accession>A0ABW4BL28</accession>
<keyword evidence="1" id="KW-0812">Transmembrane</keyword>
<evidence type="ECO:0000313" key="3">
    <source>
        <dbReference type="Proteomes" id="UP001597191"/>
    </source>
</evidence>
<keyword evidence="1" id="KW-1133">Transmembrane helix</keyword>